<reference evidence="14" key="2">
    <citation type="submission" date="2001-08" db="EMBL/GenBank/DDBJ databases">
        <authorList>
            <person name="Stapleton M."/>
            <person name="Brokstein P."/>
            <person name="Hong L."/>
            <person name="Agbayani A."/>
            <person name="Carlson J."/>
            <person name="Champe M."/>
            <person name="Chavez C."/>
            <person name="Dorsett V."/>
            <person name="Farfan D."/>
            <person name="Frise E."/>
            <person name="George R."/>
            <person name="Gonzalez M."/>
            <person name="Guarin H."/>
            <person name="Li P."/>
            <person name="Liao G."/>
            <person name="Miranda A."/>
            <person name="Mungall C.J."/>
            <person name="Nunoo J."/>
            <person name="Pacleb J."/>
            <person name="Paragas V."/>
            <person name="Park S."/>
            <person name="Phouanenavong S."/>
            <person name="Wan K."/>
            <person name="Yu C."/>
            <person name="Lewis S.E."/>
            <person name="Rubin G.M."/>
            <person name="Celniker S."/>
        </authorList>
    </citation>
    <scope>NUCLEOTIDE SEQUENCE</scope>
    <source>
        <strain evidence="14">Berkeley</strain>
    </source>
</reference>
<feature type="region of interest" description="Disordered" evidence="10">
    <location>
        <begin position="427"/>
        <end position="446"/>
    </location>
</feature>
<dbReference type="GeneID" id="41413"/>
<reference evidence="13 16" key="10">
    <citation type="journal article" date="2007" name="Science">
        <title>Sequence finishing and mapping of Drosophila melanogaster heterochromatin.</title>
        <authorList>
            <person name="Hoskins R.A."/>
            <person name="Carlson J.W."/>
            <person name="Kennedy C."/>
            <person name="Acevedo D."/>
            <person name="Evans-Holm M."/>
            <person name="Frise E."/>
            <person name="Wan K.H."/>
            <person name="Park S."/>
            <person name="Mendez-Lago M."/>
            <person name="Rossi F."/>
            <person name="Villasante A."/>
            <person name="Dimitri P."/>
            <person name="Karpen G.H."/>
            <person name="Celniker S.E."/>
        </authorList>
    </citation>
    <scope>NUCLEOTIDE SEQUENCE [LARGE SCALE GENOMIC DNA]</scope>
    <source>
        <strain evidence="16">Berkeley</strain>
    </source>
</reference>
<organism evidence="13 16">
    <name type="scientific">Drosophila melanogaster</name>
    <name type="common">Fruit fly</name>
    <dbReference type="NCBI Taxonomy" id="7227"/>
    <lineage>
        <taxon>Eukaryota</taxon>
        <taxon>Metazoa</taxon>
        <taxon>Ecdysozoa</taxon>
        <taxon>Arthropoda</taxon>
        <taxon>Hexapoda</taxon>
        <taxon>Insecta</taxon>
        <taxon>Pterygota</taxon>
        <taxon>Neoptera</taxon>
        <taxon>Endopterygota</taxon>
        <taxon>Diptera</taxon>
        <taxon>Brachycera</taxon>
        <taxon>Muscomorpha</taxon>
        <taxon>Ephydroidea</taxon>
        <taxon>Drosophilidae</taxon>
        <taxon>Drosophila</taxon>
        <taxon>Sophophora</taxon>
    </lineage>
</organism>
<dbReference type="InterPro" id="IPR000504">
    <property type="entry name" value="RRM_dom"/>
</dbReference>
<evidence type="ECO:0000256" key="3">
    <source>
        <dbReference type="ARBA" id="ARBA00022723"/>
    </source>
</evidence>
<reference evidence="13" key="15">
    <citation type="submission" date="2024-06" db="EMBL/GenBank/DDBJ databases">
        <title>Drosophila melanogaster release 4 sequence.</title>
        <authorList>
            <consortium name="Berkeley Drosophila Genome Project"/>
            <person name="Celniker S."/>
            <person name="Carlson J."/>
            <person name="Wan K."/>
            <person name="Pfeiffer B."/>
            <person name="Frise E."/>
            <person name="George R."/>
            <person name="Hoskins R."/>
            <person name="Stapleton M."/>
            <person name="Pacleb J."/>
            <person name="Park S."/>
            <person name="Svirskas R."/>
            <person name="Smith E."/>
            <person name="Yu C."/>
            <person name="Rubin G."/>
        </authorList>
    </citation>
    <scope>NUCLEOTIDE SEQUENCE</scope>
</reference>
<dbReference type="GO" id="GO:0003729">
    <property type="term" value="F:mRNA binding"/>
    <property type="evidence" value="ECO:0000250"/>
    <property type="project" value="FlyBase"/>
</dbReference>
<proteinExistence type="evidence at transcript level"/>
<dbReference type="SUPFAM" id="SSF90209">
    <property type="entry name" value="Ran binding protein zinc finger-like"/>
    <property type="match status" value="2"/>
</dbReference>
<name>Q9VGJ3_DROME</name>
<reference evidence="13 16" key="6">
    <citation type="journal article" date="2002" name="Genome Biol.">
        <title>Heterochromatic sequences in a Drosophila whole-genome shotgun assembly.</title>
        <authorList>
            <person name="Hoskins R.A."/>
            <person name="Smith C.D."/>
            <person name="Carlson J.W."/>
            <person name="Carvalho A.B."/>
            <person name="Halpern A."/>
            <person name="Kaminker J.S."/>
            <person name="Kennedy C."/>
            <person name="Mungall C.J."/>
            <person name="Sullivan B.A."/>
            <person name="Sutton G.G."/>
            <person name="Yasuhara J.C."/>
            <person name="Wakimoto B.T."/>
            <person name="Myers E.W."/>
            <person name="Celniker S.E."/>
            <person name="Rubin G.M."/>
            <person name="Karpen G.H."/>
        </authorList>
    </citation>
    <scope>NUCLEOTIDE SEQUENCE [LARGE SCALE GENOMIC DNA]</scope>
    <source>
        <strain evidence="16">Berkeley</strain>
    </source>
</reference>
<feature type="domain" description="RanBP2-type" evidence="12">
    <location>
        <begin position="394"/>
        <end position="423"/>
    </location>
</feature>
<reference evidence="13" key="8">
    <citation type="submission" date="2006-08" db="EMBL/GenBank/DDBJ databases">
        <authorList>
            <person name="Celniker S."/>
            <person name="Carlson J."/>
            <person name="Wan K."/>
            <person name="Frise E."/>
            <person name="Hoskins R."/>
            <person name="Park S."/>
            <person name="Svirskas R."/>
            <person name="Rubin G."/>
        </authorList>
    </citation>
    <scope>NUCLEOTIDE SEQUENCE</scope>
</reference>
<evidence type="ECO:0000256" key="9">
    <source>
        <dbReference type="PROSITE-ProRule" id="PRU00322"/>
    </source>
</evidence>
<evidence type="ECO:0000256" key="5">
    <source>
        <dbReference type="ARBA" id="ARBA00022833"/>
    </source>
</evidence>
<reference evidence="13 16" key="1">
    <citation type="journal article" date="2000" name="Science">
        <title>The genome sequence of Drosophila melanogaster.</title>
        <authorList>
            <person name="Adams M.D."/>
            <person name="Celniker S.E."/>
            <person name="Holt R.A."/>
            <person name="Evans C.A."/>
            <person name="Gocayne J.D."/>
            <person name="Amanatides P.G."/>
            <person name="Scherer S.E."/>
            <person name="Li P.W."/>
            <person name="Hoskins R.A."/>
            <person name="Galle R.F."/>
            <person name="George R.A."/>
            <person name="Lewis S.E."/>
            <person name="Richards S."/>
            <person name="Ashburner M."/>
            <person name="Henderson S.N."/>
            <person name="Sutton G.G."/>
            <person name="Wortman J.R."/>
            <person name="Yandell M.D."/>
            <person name="Zhang Q."/>
            <person name="Chen L.X."/>
            <person name="Brandon R.C."/>
            <person name="Rogers Y.H."/>
            <person name="Blazej R.G."/>
            <person name="Champe M."/>
            <person name="Pfeiffer B.D."/>
            <person name="Wan K.H."/>
            <person name="Doyle C."/>
            <person name="Baxter E.G."/>
            <person name="Helt G."/>
            <person name="Nelson C.R."/>
            <person name="Gabor G.L."/>
            <person name="Abril J.F."/>
            <person name="Agbayani A."/>
            <person name="An H.J."/>
            <person name="Andrews-Pfannkoch C."/>
            <person name="Baldwin D."/>
            <person name="Ballew R.M."/>
            <person name="Basu A."/>
            <person name="Baxendale J."/>
            <person name="Bayraktaroglu L."/>
            <person name="Beasley E.M."/>
            <person name="Beeson K.Y."/>
            <person name="Benos P.V."/>
            <person name="Berman B.P."/>
            <person name="Bhandari D."/>
            <person name="Bolshakov S."/>
            <person name="Borkova D."/>
            <person name="Botchan M.R."/>
            <person name="Bouck J."/>
            <person name="Brokstein P."/>
            <person name="Brottier P."/>
            <person name="Burtis K.C."/>
            <person name="Busam D.A."/>
            <person name="Butler H."/>
            <person name="Cadieu E."/>
            <person name="Center A."/>
            <person name="Chandra I."/>
            <person name="Cherry J.M."/>
            <person name="Cawley S."/>
            <person name="Dahlke C."/>
            <person name="Davenport L.B."/>
            <person name="Davies P."/>
            <person name="de Pablos B."/>
            <person name="Delcher A."/>
            <person name="Deng Z."/>
            <person name="Mays A.D."/>
            <person name="Dew I."/>
            <person name="Dietz S.M."/>
            <person name="Dodson K."/>
            <person name="Doup L.E."/>
            <person name="Downes M."/>
            <person name="Dugan-Rocha S."/>
            <person name="Dunkov B.C."/>
            <person name="Dunn P."/>
            <person name="Durbin K.J."/>
            <person name="Evangelista C.C."/>
            <person name="Ferraz C."/>
            <person name="Ferriera S."/>
            <person name="Fleischmann W."/>
            <person name="Fosler C."/>
            <person name="Gabrielian A.E."/>
            <person name="Garg N.S."/>
            <person name="Gelbart W.M."/>
            <person name="Glasser K."/>
            <person name="Glodek A."/>
            <person name="Gong F."/>
            <person name="Gorrell J.H."/>
            <person name="Gu Z."/>
            <person name="Guan P."/>
            <person name="Harris M."/>
            <person name="Harris N.L."/>
            <person name="Harvey D."/>
            <person name="Heiman T.J."/>
            <person name="Hernandez J.R."/>
            <person name="Houck J."/>
            <person name="Hostin D."/>
            <person name="Houston K.A."/>
            <person name="Howland T.J."/>
            <person name="Wei M.H."/>
            <person name="Ibegwam C."/>
            <person name="Jalali M."/>
            <person name="Kalush F."/>
            <person name="Karpen G.H."/>
            <person name="Ke Z."/>
            <person name="Kennison J.A."/>
            <person name="Ketchum K.A."/>
            <person name="Kimmel B.E."/>
            <person name="Kodira C.D."/>
            <person name="Kraft C."/>
            <person name="Kravitz S."/>
            <person name="Kulp D."/>
            <person name="Lai Z."/>
            <person name="Lasko P."/>
            <person name="Lei Y."/>
            <person name="Levitsky A.A."/>
            <person name="Li J."/>
            <person name="Li Z."/>
            <person name="Liang Y."/>
            <person name="Lin X."/>
            <person name="Liu X."/>
            <person name="Mattei B."/>
            <person name="McIntosh T.C."/>
            <person name="McLeod M.P."/>
            <person name="McPherson D."/>
            <person name="Merkulov G."/>
            <person name="Milshina N.V."/>
            <person name="Mobarry C."/>
            <person name="Morris J."/>
            <person name="Moshrefi A."/>
            <person name="Mount S.M."/>
            <person name="Moy M."/>
            <person name="Murphy B."/>
            <person name="Murphy L."/>
            <person name="Muzny D.M."/>
            <person name="Nelson D.L."/>
            <person name="Nelson D.R."/>
            <person name="Nelson K.A."/>
            <person name="Nixon K."/>
            <person name="Nusskern D.R."/>
            <person name="Pacleb J.M."/>
            <person name="Palazzolo M."/>
            <person name="Pittman G.S."/>
            <person name="Pan S."/>
            <person name="Pollard J."/>
            <person name="Puri V."/>
            <person name="Reese M.G."/>
            <person name="Reinert K."/>
            <person name="Remington K."/>
            <person name="Saunders R.D."/>
            <person name="Scheeler F."/>
            <person name="Shen H."/>
            <person name="Shue B.C."/>
            <person name="Siden-Kiamos I."/>
            <person name="Simpson M."/>
            <person name="Skupski M.P."/>
            <person name="Smith T."/>
            <person name="Spier E."/>
            <person name="Spradling A.C."/>
            <person name="Stapleton M."/>
            <person name="Strong R."/>
            <person name="Sun E."/>
            <person name="Svirskas R."/>
            <person name="Tector C."/>
            <person name="Turner R."/>
            <person name="Venter E."/>
            <person name="Wang A.H."/>
            <person name="Wang X."/>
            <person name="Wang Z.Y."/>
            <person name="Wassarman D.A."/>
            <person name="Weinstock G.M."/>
            <person name="Weissenbach J."/>
            <person name="Williams S.M."/>
            <person name="WoodageT"/>
            <person name="Worley K.C."/>
            <person name="Wu D."/>
            <person name="Yang S."/>
            <person name="Yao Q.A."/>
            <person name="Ye J."/>
            <person name="Yeh R.F."/>
            <person name="Zaveri J.S."/>
            <person name="Zhan M."/>
            <person name="Zhang G."/>
            <person name="Zhao Q."/>
            <person name="Zheng L."/>
            <person name="Zheng X.H."/>
            <person name="Zhong F.N."/>
            <person name="Zhong W."/>
            <person name="Zhou X."/>
            <person name="Zhu S."/>
            <person name="Zhu X."/>
            <person name="Smith H.O."/>
            <person name="Gibbs R.A."/>
            <person name="Myers E.W."/>
            <person name="Rubin G.M."/>
            <person name="Venter J.C."/>
        </authorList>
    </citation>
    <scope>NUCLEOTIDE SEQUENCE [LARGE SCALE GENOMIC DNA]</scope>
    <source>
        <strain evidence="16">Berkeley</strain>
    </source>
</reference>
<dbReference type="Reactome" id="R-DME-72163">
    <property type="pathway name" value="mRNA Splicing - Major Pathway"/>
</dbReference>
<dbReference type="GO" id="GO:0005634">
    <property type="term" value="C:nucleus"/>
    <property type="evidence" value="ECO:0000318"/>
    <property type="project" value="GO_Central"/>
</dbReference>
<dbReference type="GO" id="GO:0008270">
    <property type="term" value="F:zinc ion binding"/>
    <property type="evidence" value="ECO:0007669"/>
    <property type="project" value="UniProtKB-KW"/>
</dbReference>
<dbReference type="SMR" id="Q9VGJ3"/>
<dbReference type="FunCoup" id="Q9VGJ3">
    <property type="interactions" value="70"/>
</dbReference>
<gene>
    <name evidence="13" type="primary">Dmel\CG14718</name>
    <name evidence="13" type="synonym">cg14718</name>
    <name evidence="13 15" type="ORF">CG14718</name>
    <name evidence="13" type="ORF">Dmel_CG14718</name>
</gene>
<dbReference type="OrthoDB" id="76445at2759"/>
<dbReference type="STRING" id="7227.FBpp0081902"/>
<evidence type="ECO:0000256" key="7">
    <source>
        <dbReference type="ARBA" id="ARBA00023242"/>
    </source>
</evidence>
<evidence type="ECO:0000259" key="11">
    <source>
        <dbReference type="PROSITE" id="PS50102"/>
    </source>
</evidence>
<dbReference type="GO" id="GO:0003712">
    <property type="term" value="F:transcription coregulator activity"/>
    <property type="evidence" value="ECO:0000318"/>
    <property type="project" value="GO_Central"/>
</dbReference>
<dbReference type="InterPro" id="IPR035979">
    <property type="entry name" value="RBD_domain_sf"/>
</dbReference>
<dbReference type="FlyBase" id="FBgn0037939">
    <property type="gene designation" value="CG14718"/>
</dbReference>
<reference evidence="13" key="11">
    <citation type="journal article" date="2015" name="G3 (Bethesda)">
        <title>Gene Model Annotations for Drosophila melanogaster: Impact of High-Throughput Data.</title>
        <authorList>
            <consortium name="FlyBase Consortium"/>
            <person name="Matthews B.B."/>
            <person name="Dos Santos G."/>
            <person name="Crosby M.A."/>
            <person name="Emmert D.B."/>
            <person name="St Pierre S.E."/>
            <person name="Gramates L.S."/>
            <person name="Zhou P."/>
            <person name="Schroeder A.J."/>
            <person name="Falls K."/>
            <person name="Strelets V."/>
            <person name="Russo S.M."/>
            <person name="Gelbart W.M."/>
            <person name="null"/>
        </authorList>
    </citation>
    <scope>NUCLEOTIDE SEQUENCE</scope>
</reference>
<evidence type="ECO:0000256" key="8">
    <source>
        <dbReference type="PROSITE-ProRule" id="PRU00176"/>
    </source>
</evidence>
<accession>Q9VGJ3</accession>
<dbReference type="UCSC" id="CG14718-RA">
    <property type="organism name" value="d. melanogaster"/>
</dbReference>
<evidence type="ECO:0000259" key="12">
    <source>
        <dbReference type="PROSITE" id="PS50199"/>
    </source>
</evidence>
<dbReference type="EMBL" id="AE014297">
    <property type="protein sequence ID" value="AAF54686.3"/>
    <property type="molecule type" value="Genomic_DNA"/>
</dbReference>
<dbReference type="HOGENOM" id="CLU_049798_0_0_1"/>
<dbReference type="Reactome" id="R-DME-72203">
    <property type="pathway name" value="Processing of Capped Intron-Containing Pre-mRNA"/>
</dbReference>
<reference evidence="13 16" key="7">
    <citation type="journal article" date="2005" name="PLoS Comput. Biol.">
        <title>Combined evidence annotation of transposable elements in genome sequences.</title>
        <authorList>
            <person name="Quesneville H."/>
            <person name="Bergman C.M."/>
            <person name="Andrieu O."/>
            <person name="Autard D."/>
            <person name="Nouaud D."/>
            <person name="Ashburner M."/>
            <person name="Anxolabehere D."/>
        </authorList>
    </citation>
    <scope>NUCLEOTIDE SEQUENCE [LARGE SCALE GENOMIC DNA]</scope>
    <source>
        <strain evidence="16">Berkeley</strain>
    </source>
</reference>
<dbReference type="Proteomes" id="UP000000803">
    <property type="component" value="Chromosome 3R"/>
</dbReference>
<keyword evidence="7" id="KW-0539">Nucleus</keyword>
<evidence type="ECO:0000256" key="6">
    <source>
        <dbReference type="ARBA" id="ARBA00022884"/>
    </source>
</evidence>
<dbReference type="PROSITE" id="PS50199">
    <property type="entry name" value="ZF_RANBP2_2"/>
    <property type="match status" value="1"/>
</dbReference>
<dbReference type="GO" id="GO:0003723">
    <property type="term" value="F:RNA binding"/>
    <property type="evidence" value="ECO:0000318"/>
    <property type="project" value="GO_Central"/>
</dbReference>
<keyword evidence="5" id="KW-0862">Zinc</keyword>
<dbReference type="AGR" id="FB:FBgn0037939"/>
<dbReference type="Gene3D" id="4.10.1060.10">
    <property type="entry name" value="Zinc finger, RanBP2-type"/>
    <property type="match status" value="1"/>
</dbReference>
<evidence type="ECO:0000256" key="2">
    <source>
        <dbReference type="ARBA" id="ARBA00008448"/>
    </source>
</evidence>
<dbReference type="EMBL" id="AY051469">
    <property type="protein sequence ID" value="AAK92893.1"/>
    <property type="molecule type" value="mRNA"/>
</dbReference>
<keyword evidence="4 9" id="KW-0863">Zinc-finger</keyword>
<evidence type="ECO:0000256" key="1">
    <source>
        <dbReference type="ARBA" id="ARBA00004123"/>
    </source>
</evidence>
<sequence>MDSTSASVVYTNSFYAPNYSDTQQPQPQLQTQQQMFHANYIVGTTLGSGLGFNFAPAPIPQASAASGLSPRGMYSDLYRYEDGSGDASGSLLLVQEDDHFCGAEADQQLVASTSSSCPMASSGESVSIDTEQEAERDLQMNQCETLEREELNGDIGEMGEMEELAEEVNGEQRPPLLPCMGGNTSYMVFPRTAADYMPRLALPRHRPYISIGQEQYVIQAETVFVLGMRLNVTKNDIILFFGKVGVIKMDESTNKPKIFVYKNKITGRSKGEATITYVSPFSAQAAISCLSGAKFMGQVITVLPAYLSTRRGSVRYSYPRELNAPEHQRRQRAMKWKPAIDNWVCMLCRNSNFVWRSSCNRCQADKVVAPQNNEGSSWAGSREEDGAPRRWRPYRNDWLCKICYNMNFWYRAKCNRCHALRSDEMKSSESTEEDTWELVLNPPIAE</sequence>
<evidence type="ECO:0000256" key="10">
    <source>
        <dbReference type="SAM" id="MobiDB-lite"/>
    </source>
</evidence>
<dbReference type="InterPro" id="IPR036443">
    <property type="entry name" value="Znf_RanBP2_sf"/>
</dbReference>
<dbReference type="SUPFAM" id="SSF54928">
    <property type="entry name" value="RNA-binding domain, RBD"/>
    <property type="match status" value="1"/>
</dbReference>
<reference evidence="16" key="4">
    <citation type="journal article" date="2002" name="Genome Biol.">
        <title>Annotation of the Drosophila melanogaster euchromatic genome: a systematic review.</title>
        <authorList>
            <person name="Misra S."/>
            <person name="Crosby M.A."/>
            <person name="Mungall C.J."/>
            <person name="Matthews B.B."/>
            <person name="Campbell K.S."/>
            <person name="Hradecky P."/>
            <person name="Huang Y."/>
            <person name="Kaminker J.S."/>
            <person name="Millburn G.H."/>
            <person name="Prochnik S.E."/>
            <person name="Smith C.D."/>
            <person name="Tupy J.L."/>
            <person name="Whitfied E.J."/>
            <person name="Bayraktaroglu L."/>
            <person name="Berman B.P."/>
            <person name="Bettencourt B.R."/>
            <person name="Celniker S.E."/>
            <person name="de Grey A.D."/>
            <person name="Drysdale R.A."/>
            <person name="Harris N.L."/>
            <person name="Richter J."/>
            <person name="Russo S."/>
            <person name="Schroeder A.J."/>
            <person name="Shu S.Q."/>
            <person name="Stapleton M."/>
            <person name="Yamada C."/>
            <person name="Ashburner M."/>
            <person name="Gelbart W.M."/>
            <person name="Rubin G.M."/>
            <person name="Lewis S.E."/>
        </authorList>
    </citation>
    <scope>GENOME REANNOTATION</scope>
    <source>
        <strain evidence="16">Berkeley</strain>
    </source>
</reference>
<dbReference type="DNASU" id="41413"/>
<dbReference type="Pfam" id="PF00641">
    <property type="entry name" value="Zn_ribbon_RanBP"/>
    <property type="match status" value="2"/>
</dbReference>
<dbReference type="InterPro" id="IPR034870">
    <property type="entry name" value="TET_fam"/>
</dbReference>
<dbReference type="PROSITE" id="PS50102">
    <property type="entry name" value="RRM"/>
    <property type="match status" value="1"/>
</dbReference>
<dbReference type="PANTHER" id="PTHR23238">
    <property type="entry name" value="RNA BINDING PROTEIN"/>
    <property type="match status" value="1"/>
</dbReference>
<keyword evidence="16" id="KW-1185">Reference proteome</keyword>
<evidence type="ECO:0000256" key="4">
    <source>
        <dbReference type="ARBA" id="ARBA00022771"/>
    </source>
</evidence>
<evidence type="ECO:0000313" key="13">
    <source>
        <dbReference type="EMBL" id="AAF54686.3"/>
    </source>
</evidence>
<keyword evidence="3" id="KW-0479">Metal-binding</keyword>
<dbReference type="GO" id="GO:0006355">
    <property type="term" value="P:regulation of DNA-templated transcription"/>
    <property type="evidence" value="ECO:0007669"/>
    <property type="project" value="InterPro"/>
</dbReference>
<reference evidence="13" key="12">
    <citation type="journal article" date="2015" name="G3 (Bethesda)">
        <title>Gene Model Annotations for Drosophila melanogaster: The Rule-Benders.</title>
        <authorList>
            <consortium name="FlyBase Consortium"/>
            <person name="Crosby M.A."/>
            <person name="Gramates L.S."/>
            <person name="Dos Santos G."/>
            <person name="Matthews B.B."/>
            <person name="St Pierre S.E."/>
            <person name="Zhou P."/>
            <person name="Schroeder A.J."/>
            <person name="Falls K."/>
            <person name="Emmert D.B."/>
            <person name="Russo S.M."/>
            <person name="Gelbart W.M."/>
            <person name="null"/>
        </authorList>
    </citation>
    <scope>NUCLEOTIDE SEQUENCE</scope>
</reference>
<dbReference type="VEuPathDB" id="VectorBase:FBgn0037939"/>
<dbReference type="Pfam" id="PF00076">
    <property type="entry name" value="RRM_1"/>
    <property type="match status" value="1"/>
</dbReference>
<dbReference type="PROSITE" id="PS01358">
    <property type="entry name" value="ZF_RANBP2_1"/>
    <property type="match status" value="2"/>
</dbReference>
<dbReference type="InterPro" id="IPR012677">
    <property type="entry name" value="Nucleotide-bd_a/b_plait_sf"/>
</dbReference>
<dbReference type="BioGRID-ORCS" id="41413">
    <property type="hits" value="0 hits in 3 CRISPR screens"/>
</dbReference>
<protein>
    <submittedName>
        <fullName evidence="14">GH13594p</fullName>
    </submittedName>
</protein>
<evidence type="ECO:0000313" key="15">
    <source>
        <dbReference type="FlyBase" id="FBgn0037939"/>
    </source>
</evidence>
<dbReference type="Gene3D" id="3.30.70.330">
    <property type="match status" value="1"/>
</dbReference>
<reference evidence="13" key="14">
    <citation type="submission" date="2023-12" db="EMBL/GenBank/DDBJ databases">
        <authorList>
            <consortium name="FlyBase"/>
        </authorList>
    </citation>
    <scope>NUCLEOTIDE SEQUENCE</scope>
</reference>
<accession>Q961N8</accession>
<dbReference type="SMART" id="SM00547">
    <property type="entry name" value="ZnF_RBZ"/>
    <property type="match status" value="2"/>
</dbReference>
<dbReference type="Bgee" id="FBgn0037939">
    <property type="expression patterns" value="Expressed in testis and 27 other cell types or tissues"/>
</dbReference>
<dbReference type="RefSeq" id="NP_650107.1">
    <property type="nucleotide sequence ID" value="NM_141850.2"/>
</dbReference>
<reference evidence="16" key="3">
    <citation type="journal article" date="2002" name="Genome Biol.">
        <title>Finishing a whole-genome shotgun: release 3 of the Drosophila melanogaster euchromatic genome sequence.</title>
        <authorList>
            <person name="Celniker S.E."/>
            <person name="Wheeler D.A."/>
            <person name="Kronmiller B."/>
            <person name="Carlson J.W."/>
            <person name="Halpern A."/>
            <person name="Patel S."/>
            <person name="Adams M."/>
            <person name="Champe M."/>
            <person name="Dugan S.P."/>
            <person name="Frise E."/>
            <person name="Hodgson A."/>
            <person name="George R.A."/>
            <person name="Hoskins R.A."/>
            <person name="Laverty T."/>
            <person name="Muzny D.M."/>
            <person name="Nelson C.R."/>
            <person name="Pacleb J.M."/>
            <person name="Park S."/>
            <person name="Pfeiffer B.D."/>
            <person name="Richards S."/>
            <person name="Sodergren E.J."/>
            <person name="Svirskas R."/>
            <person name="Tabor P.E."/>
            <person name="Wan K."/>
            <person name="Stapleton M."/>
            <person name="Sutton G.G."/>
            <person name="Venter C."/>
            <person name="Weinstock G."/>
            <person name="Scherer S.E."/>
            <person name="Myers E.W."/>
            <person name="Gibbs R.A."/>
            <person name="Rubin G.M."/>
        </authorList>
    </citation>
    <scope>NUCLEOTIDE SEQUENCE [LARGE SCALE GENOMIC DNA]</scope>
    <source>
        <strain evidence="16">Berkeley</strain>
    </source>
</reference>
<feature type="domain" description="RRM" evidence="11">
    <location>
        <begin position="221"/>
        <end position="307"/>
    </location>
</feature>
<dbReference type="SMART" id="SM00360">
    <property type="entry name" value="RRM"/>
    <property type="match status" value="1"/>
</dbReference>
<reference evidence="13" key="13">
    <citation type="journal article" date="2015" name="Genome Res.">
        <title>The Release 6 reference sequence of the Drosophila melanogaster genome.</title>
        <authorList>
            <person name="Hoskins R.A."/>
            <person name="Carlson J.W."/>
            <person name="Wan K.H."/>
            <person name="Park S."/>
            <person name="Mendez I."/>
            <person name="Galle S.E."/>
            <person name="Booth B.W."/>
            <person name="Pfeiffer B.D."/>
            <person name="George R.A."/>
            <person name="Svirskas R."/>
            <person name="Krzywinski M."/>
            <person name="Schein J."/>
            <person name="Accardo M.C."/>
            <person name="Damia E."/>
            <person name="Messina G."/>
            <person name="Mendez-Lago M."/>
            <person name="de Pablos B."/>
            <person name="Demakova O.V."/>
            <person name="Andreyeva E.N."/>
            <person name="Boldyreva L.V."/>
            <person name="Marra M."/>
            <person name="Carvalho A.B."/>
            <person name="Dimitri P."/>
            <person name="Villasante A."/>
            <person name="Zhimulev I.F."/>
            <person name="Rubin G.M."/>
            <person name="Karpen G.H."/>
            <person name="Celniker S.E."/>
        </authorList>
    </citation>
    <scope>NUCLEOTIDE SEQUENCE</scope>
</reference>
<dbReference type="InterPro" id="IPR001876">
    <property type="entry name" value="Znf_RanBP2"/>
</dbReference>
<comment type="subcellular location">
    <subcellularLocation>
        <location evidence="1">Nucleus</location>
    </subcellularLocation>
</comment>
<dbReference type="OMA" id="DNWVCML"/>
<keyword evidence="6 8" id="KW-0694">RNA-binding</keyword>
<evidence type="ECO:0000313" key="16">
    <source>
        <dbReference type="Proteomes" id="UP000000803"/>
    </source>
</evidence>
<evidence type="ECO:0000313" key="14">
    <source>
        <dbReference type="EMBL" id="AAK92893.1"/>
    </source>
</evidence>
<dbReference type="KEGG" id="dme:Dmel_CG14718"/>
<reference evidence="13 16" key="9">
    <citation type="journal article" date="2007" name="Science">
        <title>The Release 5.1 annotation of Drosophila melanogaster heterochromatin.</title>
        <authorList>
            <person name="Smith C.D."/>
            <person name="Shu S."/>
            <person name="Mungall C.J."/>
            <person name="Karpen G.H."/>
        </authorList>
    </citation>
    <scope>NUCLEOTIDE SEQUENCE [LARGE SCALE GENOMIC DNA]</scope>
    <source>
        <strain evidence="16">Berkeley</strain>
    </source>
</reference>
<comment type="similarity">
    <text evidence="2">Belongs to the RRM TET family.</text>
</comment>
<dbReference type="AlphaFoldDB" id="Q9VGJ3"/>
<dbReference type="PaxDb" id="7227-FBpp0081902"/>
<dbReference type="eggNOG" id="KOG1995">
    <property type="taxonomic scope" value="Eukaryota"/>
</dbReference>
<reference evidence="16" key="5">
    <citation type="journal article" date="2002" name="Genome Biol.">
        <title>The transposable elements of the Drosophila melanogaster euchromatin: a genomics perspective.</title>
        <authorList>
            <person name="Kaminker J.S."/>
            <person name="Bergman C.M."/>
            <person name="Kronmiller B."/>
            <person name="Carlson J."/>
            <person name="Svirskas R."/>
            <person name="Patel S."/>
            <person name="Frise E."/>
            <person name="Wheeler D.A."/>
            <person name="Lewis S.E."/>
            <person name="Rubin G.M."/>
            <person name="Ashburner M."/>
            <person name="Celniker S.E."/>
        </authorList>
    </citation>
    <scope>NUCLEOTIDE SEQUENCE [LARGE SCALE GENOMIC DNA]</scope>
    <source>
        <strain evidence="16">Berkeley</strain>
    </source>
</reference>